<dbReference type="PANTHER" id="PTHR45138:SF9">
    <property type="entry name" value="DIGUANYLATE CYCLASE DGCM-RELATED"/>
    <property type="match status" value="1"/>
</dbReference>
<reference evidence="3" key="1">
    <citation type="submission" date="2017-02" db="EMBL/GenBank/DDBJ databases">
        <authorList>
            <person name="Varghese N."/>
            <person name="Submissions S."/>
        </authorList>
    </citation>
    <scope>NUCLEOTIDE SEQUENCE [LARGE SCALE GENOMIC DNA]</scope>
    <source>
        <strain evidence="3">ATCC 35199</strain>
    </source>
</reference>
<organism evidence="2 3">
    <name type="scientific">Acetoanaerobium noterae</name>
    <dbReference type="NCBI Taxonomy" id="745369"/>
    <lineage>
        <taxon>Bacteria</taxon>
        <taxon>Bacillati</taxon>
        <taxon>Bacillota</taxon>
        <taxon>Clostridia</taxon>
        <taxon>Peptostreptococcales</taxon>
        <taxon>Filifactoraceae</taxon>
        <taxon>Acetoanaerobium</taxon>
    </lineage>
</organism>
<sequence>MTFDLDTALKDSFYMIASFDETGDIIYKNNKFNMYFPDVKSKDDFMDITYEQEVFSRNRKRIIVESPDMDGIIKFEVNYSKGISSYIGTKINYDEIIELGHYTGIPVKKDKARLNSKISVSKTKMNAYATMLVGKDEKIKYITDNIYEILGSNIYLDKTLTEVFGNDIALEIKNRINYLRVFDDTTLEIDGKLIVLSEMNSKYLVVNIYPYSANVMNKFEEVSYLRYKIKNLESEISSRDKFIKAQKEVYKNISTVDSLTKLYTRRYLIDRYNEALNKSKNYGYKFSLINFHIENFKKINSDIGYDKADDLLKKLSMLIRKTMDHKHDLAFRVSSAEFVILSSFITKELAKDKYESIRNQFQEQTGFDLKMRVIDSEDEVAMSENTALTNIEE</sequence>
<dbReference type="InterPro" id="IPR043128">
    <property type="entry name" value="Rev_trsase/Diguanyl_cyclase"/>
</dbReference>
<evidence type="ECO:0000313" key="2">
    <source>
        <dbReference type="EMBL" id="SKB29418.1"/>
    </source>
</evidence>
<gene>
    <name evidence="2" type="ORF">SAMN02745120_0718</name>
</gene>
<dbReference type="PROSITE" id="PS50887">
    <property type="entry name" value="GGDEF"/>
    <property type="match status" value="1"/>
</dbReference>
<dbReference type="PANTHER" id="PTHR45138">
    <property type="entry name" value="REGULATORY COMPONENTS OF SENSORY TRANSDUCTION SYSTEM"/>
    <property type="match status" value="1"/>
</dbReference>
<dbReference type="OrthoDB" id="1758074at2"/>
<protein>
    <submittedName>
        <fullName evidence="2">Diguanylate cyclase (GGDEF) domain-containing protein</fullName>
    </submittedName>
</protein>
<dbReference type="Proteomes" id="UP000243406">
    <property type="component" value="Unassembled WGS sequence"/>
</dbReference>
<dbReference type="InterPro" id="IPR029787">
    <property type="entry name" value="Nucleotide_cyclase"/>
</dbReference>
<evidence type="ECO:0000313" key="3">
    <source>
        <dbReference type="Proteomes" id="UP000243406"/>
    </source>
</evidence>
<dbReference type="CDD" id="cd01949">
    <property type="entry name" value="GGDEF"/>
    <property type="match status" value="1"/>
</dbReference>
<dbReference type="NCBIfam" id="TIGR00254">
    <property type="entry name" value="GGDEF"/>
    <property type="match status" value="1"/>
</dbReference>
<feature type="domain" description="GGDEF" evidence="1">
    <location>
        <begin position="284"/>
        <end position="393"/>
    </location>
</feature>
<dbReference type="InterPro" id="IPR050469">
    <property type="entry name" value="Diguanylate_Cyclase"/>
</dbReference>
<dbReference type="EMBL" id="FUYN01000001">
    <property type="protein sequence ID" value="SKB29418.1"/>
    <property type="molecule type" value="Genomic_DNA"/>
</dbReference>
<dbReference type="RefSeq" id="WP_079588668.1">
    <property type="nucleotide sequence ID" value="NZ_FUYN01000001.1"/>
</dbReference>
<dbReference type="SUPFAM" id="SSF55073">
    <property type="entry name" value="Nucleotide cyclase"/>
    <property type="match status" value="1"/>
</dbReference>
<evidence type="ECO:0000259" key="1">
    <source>
        <dbReference type="PROSITE" id="PS50887"/>
    </source>
</evidence>
<dbReference type="GO" id="GO:0052621">
    <property type="term" value="F:diguanylate cyclase activity"/>
    <property type="evidence" value="ECO:0007669"/>
    <property type="project" value="TreeGrafter"/>
</dbReference>
<dbReference type="AlphaFoldDB" id="A0A1T5A382"/>
<accession>A0A1T5A382</accession>
<dbReference type="SMART" id="SM00267">
    <property type="entry name" value="GGDEF"/>
    <property type="match status" value="1"/>
</dbReference>
<dbReference type="InterPro" id="IPR000160">
    <property type="entry name" value="GGDEF_dom"/>
</dbReference>
<dbReference type="Gene3D" id="3.30.70.270">
    <property type="match status" value="1"/>
</dbReference>
<proteinExistence type="predicted"/>
<name>A0A1T5A382_9FIRM</name>
<dbReference type="Pfam" id="PF00990">
    <property type="entry name" value="GGDEF"/>
    <property type="match status" value="1"/>
</dbReference>
<keyword evidence="3" id="KW-1185">Reference proteome</keyword>